<sequence>SGATQDVGKTCSAVSNFLTKGQDAYIVSGNFIDGVKITEYKGVARTFRPLDPLTVEYWTKARKMAKTYRIIDGMTKKLMGLGMCNIDHGMNEEMVNFHTVLDVAHEAVVMIMSDIDGIQTVGTFQAAEKDRLQRFFTGVDSMLHLATSGDCKMTNMLVDSIFRTQAFKR</sequence>
<organism evidence="1">
    <name type="scientific">Darwinula stevensoni</name>
    <dbReference type="NCBI Taxonomy" id="69355"/>
    <lineage>
        <taxon>Eukaryota</taxon>
        <taxon>Metazoa</taxon>
        <taxon>Ecdysozoa</taxon>
        <taxon>Arthropoda</taxon>
        <taxon>Crustacea</taxon>
        <taxon>Oligostraca</taxon>
        <taxon>Ostracoda</taxon>
        <taxon>Podocopa</taxon>
        <taxon>Podocopida</taxon>
        <taxon>Darwinulocopina</taxon>
        <taxon>Darwinuloidea</taxon>
        <taxon>Darwinulidae</taxon>
        <taxon>Darwinula</taxon>
    </lineage>
</organism>
<accession>A0A7R9AJF9</accession>
<reference evidence="1" key="1">
    <citation type="submission" date="2020-11" db="EMBL/GenBank/DDBJ databases">
        <authorList>
            <person name="Tran Van P."/>
        </authorList>
    </citation>
    <scope>NUCLEOTIDE SEQUENCE</scope>
</reference>
<dbReference type="EMBL" id="CAJPEV010027308">
    <property type="protein sequence ID" value="CAG0908813.1"/>
    <property type="molecule type" value="Genomic_DNA"/>
</dbReference>
<feature type="non-terminal residue" evidence="1">
    <location>
        <position position="1"/>
    </location>
</feature>
<keyword evidence="2" id="KW-1185">Reference proteome</keyword>
<dbReference type="EMBL" id="LR926826">
    <property type="protein sequence ID" value="CAD7255438.1"/>
    <property type="molecule type" value="Genomic_DNA"/>
</dbReference>
<evidence type="ECO:0000313" key="2">
    <source>
        <dbReference type="Proteomes" id="UP000677054"/>
    </source>
</evidence>
<dbReference type="AlphaFoldDB" id="A0A7R9AJF9"/>
<evidence type="ECO:0000313" key="1">
    <source>
        <dbReference type="EMBL" id="CAD7255438.1"/>
    </source>
</evidence>
<proteinExistence type="predicted"/>
<name>A0A7R9AJF9_9CRUS</name>
<protein>
    <submittedName>
        <fullName evidence="1">Uncharacterized protein</fullName>
    </submittedName>
</protein>
<dbReference type="Proteomes" id="UP000677054">
    <property type="component" value="Unassembled WGS sequence"/>
</dbReference>
<gene>
    <name evidence="1" type="ORF">DSTB1V02_LOCUS15183</name>
</gene>